<keyword evidence="3" id="KW-1185">Reference proteome</keyword>
<evidence type="ECO:0000313" key="2">
    <source>
        <dbReference type="EMBL" id="OYQ28743.1"/>
    </source>
</evidence>
<proteinExistence type="predicted"/>
<dbReference type="Proteomes" id="UP000216991">
    <property type="component" value="Unassembled WGS sequence"/>
</dbReference>
<reference evidence="2 3" key="1">
    <citation type="submission" date="2017-07" db="EMBL/GenBank/DDBJ databases">
        <title>Sandarakinorhabdus cyanobacteriorum sp. nov., a novel bacterium isolated from cyanobacterial aggregates in a eutrophic lake.</title>
        <authorList>
            <person name="Cai H."/>
        </authorList>
    </citation>
    <scope>NUCLEOTIDE SEQUENCE [LARGE SCALE GENOMIC DNA]</scope>
    <source>
        <strain evidence="2 3">TH057</strain>
    </source>
</reference>
<keyword evidence="1" id="KW-0472">Membrane</keyword>
<feature type="transmembrane region" description="Helical" evidence="1">
    <location>
        <begin position="186"/>
        <end position="206"/>
    </location>
</feature>
<protein>
    <recommendedName>
        <fullName evidence="4">Metal-dependent hydrolase</fullName>
    </recommendedName>
</protein>
<dbReference type="EMBL" id="NOXT01000108">
    <property type="protein sequence ID" value="OYQ28743.1"/>
    <property type="molecule type" value="Genomic_DNA"/>
</dbReference>
<gene>
    <name evidence="2" type="ORF">CHU93_08590</name>
</gene>
<evidence type="ECO:0000313" key="3">
    <source>
        <dbReference type="Proteomes" id="UP000216991"/>
    </source>
</evidence>
<accession>A0A255YHU1</accession>
<feature type="transmembrane region" description="Helical" evidence="1">
    <location>
        <begin position="21"/>
        <end position="43"/>
    </location>
</feature>
<sequence>MFIGHFAASVAVKTVRPQLPFWACVGAAQLMDIGWAGLIWAGVEKLRVVPGLPGSPLDLYHMPYTHSLLAAILWSLAAAAVAARWYGVTALWLGVAVFSHWVADFVVHRPDLLLWPGGTLKLGLGLWNLPVLEMLVVAGLLGLAVAWWVGRRVAAGQAARPALGWFFGLLVLGAVNAVPGEPPSPAGMAALALLGFGLAIGLGWLVDRADRRT</sequence>
<feature type="transmembrane region" description="Helical" evidence="1">
    <location>
        <begin position="90"/>
        <end position="107"/>
    </location>
</feature>
<name>A0A255YHU1_9SPHN</name>
<dbReference type="InterPro" id="IPR007404">
    <property type="entry name" value="YdjM-like"/>
</dbReference>
<feature type="transmembrane region" description="Helical" evidence="1">
    <location>
        <begin position="162"/>
        <end position="180"/>
    </location>
</feature>
<dbReference type="RefSeq" id="WP_094473682.1">
    <property type="nucleotide sequence ID" value="NZ_NOXT01000108.1"/>
</dbReference>
<feature type="transmembrane region" description="Helical" evidence="1">
    <location>
        <begin position="127"/>
        <end position="150"/>
    </location>
</feature>
<dbReference type="OrthoDB" id="327431at2"/>
<organism evidence="2 3">
    <name type="scientific">Sandarakinorhabdus cyanobacteriorum</name>
    <dbReference type="NCBI Taxonomy" id="1981098"/>
    <lineage>
        <taxon>Bacteria</taxon>
        <taxon>Pseudomonadati</taxon>
        <taxon>Pseudomonadota</taxon>
        <taxon>Alphaproteobacteria</taxon>
        <taxon>Sphingomonadales</taxon>
        <taxon>Sphingosinicellaceae</taxon>
        <taxon>Sandarakinorhabdus</taxon>
    </lineage>
</organism>
<dbReference type="AlphaFoldDB" id="A0A255YHU1"/>
<dbReference type="Pfam" id="PF04307">
    <property type="entry name" value="YdjM"/>
    <property type="match status" value="1"/>
</dbReference>
<keyword evidence="1" id="KW-0812">Transmembrane</keyword>
<feature type="transmembrane region" description="Helical" evidence="1">
    <location>
        <begin position="63"/>
        <end position="83"/>
    </location>
</feature>
<evidence type="ECO:0000256" key="1">
    <source>
        <dbReference type="SAM" id="Phobius"/>
    </source>
</evidence>
<keyword evidence="1" id="KW-1133">Transmembrane helix</keyword>
<comment type="caution">
    <text evidence="2">The sequence shown here is derived from an EMBL/GenBank/DDBJ whole genome shotgun (WGS) entry which is preliminary data.</text>
</comment>
<evidence type="ECO:0008006" key="4">
    <source>
        <dbReference type="Google" id="ProtNLM"/>
    </source>
</evidence>